<evidence type="ECO:0000313" key="5">
    <source>
        <dbReference type="Proteomes" id="UP000499080"/>
    </source>
</evidence>
<name>A0A4Y2SUT8_ARAVE</name>
<evidence type="ECO:0000313" key="3">
    <source>
        <dbReference type="EMBL" id="GBN92215.1"/>
    </source>
</evidence>
<organism evidence="1 5">
    <name type="scientific">Araneus ventricosus</name>
    <name type="common">Orbweaver spider</name>
    <name type="synonym">Epeira ventricosa</name>
    <dbReference type="NCBI Taxonomy" id="182803"/>
    <lineage>
        <taxon>Eukaryota</taxon>
        <taxon>Metazoa</taxon>
        <taxon>Ecdysozoa</taxon>
        <taxon>Arthropoda</taxon>
        <taxon>Chelicerata</taxon>
        <taxon>Arachnida</taxon>
        <taxon>Araneae</taxon>
        <taxon>Araneomorphae</taxon>
        <taxon>Entelegynae</taxon>
        <taxon>Araneoidea</taxon>
        <taxon>Araneidae</taxon>
        <taxon>Araneus</taxon>
    </lineage>
</organism>
<reference evidence="1 5" key="1">
    <citation type="journal article" date="2019" name="Sci. Rep.">
        <title>Orb-weaving spider Araneus ventricosus genome elucidates the spidroin gene catalogue.</title>
        <authorList>
            <person name="Kono N."/>
            <person name="Nakamura H."/>
            <person name="Ohtoshi R."/>
            <person name="Moran D.A.P."/>
            <person name="Shinohara A."/>
            <person name="Yoshida Y."/>
            <person name="Fujiwara M."/>
            <person name="Mori M."/>
            <person name="Tomita M."/>
            <person name="Arakawa K."/>
        </authorList>
    </citation>
    <scope>NUCLEOTIDE SEQUENCE [LARGE SCALE GENOMIC DNA]</scope>
</reference>
<sequence>MGRSGGRIYPELPSNEMGVAGRGMDASVACLLRMLLLAWEFRDNGTDVGGQGGSSPPACVRDWGVPFRYCEGIWLRNWLGFMSGLWCQRNNGAYELKSNVLSLV</sequence>
<evidence type="ECO:0000313" key="4">
    <source>
        <dbReference type="EMBL" id="GBN92217.1"/>
    </source>
</evidence>
<evidence type="ECO:0000313" key="1">
    <source>
        <dbReference type="EMBL" id="GBN92092.1"/>
    </source>
</evidence>
<protein>
    <submittedName>
        <fullName evidence="1">Uncharacterized protein</fullName>
    </submittedName>
</protein>
<proteinExistence type="predicted"/>
<keyword evidence="5" id="KW-1185">Reference proteome</keyword>
<dbReference type="EMBL" id="BGPR01024212">
    <property type="protein sequence ID" value="GBN92092.1"/>
    <property type="molecule type" value="Genomic_DNA"/>
</dbReference>
<dbReference type="Proteomes" id="UP000499080">
    <property type="component" value="Unassembled WGS sequence"/>
</dbReference>
<evidence type="ECO:0000313" key="2">
    <source>
        <dbReference type="EMBL" id="GBN92098.1"/>
    </source>
</evidence>
<dbReference type="EMBL" id="BGPR01024262">
    <property type="protein sequence ID" value="GBN92217.1"/>
    <property type="molecule type" value="Genomic_DNA"/>
</dbReference>
<dbReference type="AlphaFoldDB" id="A0A4Y2SUT8"/>
<accession>A0A4Y2SUT8</accession>
<comment type="caution">
    <text evidence="1">The sequence shown here is derived from an EMBL/GenBank/DDBJ whole genome shotgun (WGS) entry which is preliminary data.</text>
</comment>
<dbReference type="EMBL" id="BGPR01024261">
    <property type="protein sequence ID" value="GBN92215.1"/>
    <property type="molecule type" value="Genomic_DNA"/>
</dbReference>
<gene>
    <name evidence="2" type="ORF">AVEN_155431_1</name>
    <name evidence="1" type="ORF">AVEN_188155_1</name>
    <name evidence="3" type="ORF">AVEN_468_1</name>
    <name evidence="4" type="ORF">AVEN_60171_1</name>
</gene>
<dbReference type="EMBL" id="BGPR01024216">
    <property type="protein sequence ID" value="GBN92098.1"/>
    <property type="molecule type" value="Genomic_DNA"/>
</dbReference>